<gene>
    <name evidence="1" type="ORF">HBE96_15370</name>
</gene>
<organism evidence="1 2">
    <name type="scientific">Clostridium muellerianum</name>
    <dbReference type="NCBI Taxonomy" id="2716538"/>
    <lineage>
        <taxon>Bacteria</taxon>
        <taxon>Bacillati</taxon>
        <taxon>Bacillota</taxon>
        <taxon>Clostridia</taxon>
        <taxon>Eubacteriales</taxon>
        <taxon>Clostridiaceae</taxon>
        <taxon>Clostridium</taxon>
    </lineage>
</organism>
<protein>
    <submittedName>
        <fullName evidence="1">Uncharacterized protein</fullName>
    </submittedName>
</protein>
<dbReference type="EMBL" id="JABBNI010000030">
    <property type="protein sequence ID" value="NMM64028.1"/>
    <property type="molecule type" value="Genomic_DNA"/>
</dbReference>
<keyword evidence="2" id="KW-1185">Reference proteome</keyword>
<proteinExistence type="predicted"/>
<accession>A0A7Y0EIE1</accession>
<reference evidence="1 2" key="1">
    <citation type="submission" date="2020-06" db="EMBL/GenBank/DDBJ databases">
        <title>Complete Genome Sequence of Clostridium muelleri sp. nov. P21T, an Acid-Alcohol Producing Acetogen Isolated from Old Hay.</title>
        <authorList>
            <person name="Duncan K.E."/>
            <person name="Tanner R.S."/>
        </authorList>
    </citation>
    <scope>NUCLEOTIDE SEQUENCE [LARGE SCALE GENOMIC DNA]</scope>
    <source>
        <strain evidence="1 2">P21</strain>
    </source>
</reference>
<evidence type="ECO:0000313" key="2">
    <source>
        <dbReference type="Proteomes" id="UP000537131"/>
    </source>
</evidence>
<dbReference type="RefSeq" id="WP_169298625.1">
    <property type="nucleotide sequence ID" value="NZ_JABBNI010000030.1"/>
</dbReference>
<sequence>MFVEENKYGDITGIVSKVVKISDDKLDKEIHQVMEVYAKLVTACPHTFKEIKKYFLEQCDAMPIALNDDRMDLFKSVVIMKYFKDKEHKAPRFSDMTNEEIARWHKEKSDMFHDAHFESSQQYGLNLHGYYLPYTKRNEVFYNEVYSKFKNCTYGIANRAEMDDICFFFEETTGDYYFTCPGCSLMYKVIIFIGINEEDIKKRNQRFLTYFNAMVQMGYLPKLY</sequence>
<comment type="caution">
    <text evidence="1">The sequence shown here is derived from an EMBL/GenBank/DDBJ whole genome shotgun (WGS) entry which is preliminary data.</text>
</comment>
<evidence type="ECO:0000313" key="1">
    <source>
        <dbReference type="EMBL" id="NMM64028.1"/>
    </source>
</evidence>
<name>A0A7Y0EIE1_9CLOT</name>
<dbReference type="Proteomes" id="UP000537131">
    <property type="component" value="Unassembled WGS sequence"/>
</dbReference>
<dbReference type="AlphaFoldDB" id="A0A7Y0EIE1"/>